<dbReference type="InterPro" id="IPR002318">
    <property type="entry name" value="Ala-tRNA-lgiase_IIc"/>
</dbReference>
<feature type="binding site" evidence="11">
    <location>
        <position position="664"/>
    </location>
    <ligand>
        <name>Zn(2+)</name>
        <dbReference type="ChEBI" id="CHEBI:29105"/>
    </ligand>
</feature>
<evidence type="ECO:0000256" key="3">
    <source>
        <dbReference type="ARBA" id="ARBA00022598"/>
    </source>
</evidence>
<dbReference type="Gene3D" id="3.30.980.10">
    <property type="entry name" value="Threonyl-trna Synthetase, Chain A, domain 2"/>
    <property type="match status" value="1"/>
</dbReference>
<dbReference type="PROSITE" id="PS50860">
    <property type="entry name" value="AA_TRNA_LIGASE_II_ALA"/>
    <property type="match status" value="1"/>
</dbReference>
<keyword evidence="4 11" id="KW-0479">Metal-binding</keyword>
<evidence type="ECO:0000259" key="12">
    <source>
        <dbReference type="PROSITE" id="PS50860"/>
    </source>
</evidence>
<comment type="function">
    <text evidence="11">Catalyzes the attachment of alanine to tRNA(Ala) in a two-step reaction: alanine is first activated by ATP to form Ala-AMP and then transferred to the acceptor end of tRNA(Ala). Also edits incorrectly charged Ser-tRNA(Ala) and Gly-tRNA(Ala) via its editing domain.</text>
</comment>
<keyword evidence="9 11" id="KW-0648">Protein biosynthesis</keyword>
<dbReference type="GO" id="GO:0000049">
    <property type="term" value="F:tRNA binding"/>
    <property type="evidence" value="ECO:0007669"/>
    <property type="project" value="UniProtKB-KW"/>
</dbReference>
<keyword evidence="7 11" id="KW-0067">ATP-binding</keyword>
<dbReference type="InterPro" id="IPR018163">
    <property type="entry name" value="Thr/Ala-tRNA-synth_IIc_edit"/>
</dbReference>
<dbReference type="AlphaFoldDB" id="A0A0S4M2K0"/>
<comment type="similarity">
    <text evidence="1 11">Belongs to the class-II aminoacyl-tRNA synthetase family.</text>
</comment>
<evidence type="ECO:0000256" key="9">
    <source>
        <dbReference type="ARBA" id="ARBA00022917"/>
    </source>
</evidence>
<dbReference type="GO" id="GO:0004813">
    <property type="term" value="F:alanine-tRNA ligase activity"/>
    <property type="evidence" value="ECO:0007669"/>
    <property type="project" value="UniProtKB-UniRule"/>
</dbReference>
<keyword evidence="3 11" id="KW-0436">Ligase</keyword>
<dbReference type="GO" id="GO:0005524">
    <property type="term" value="F:ATP binding"/>
    <property type="evidence" value="ECO:0007669"/>
    <property type="project" value="UniProtKB-UniRule"/>
</dbReference>
<dbReference type="GO" id="GO:0008270">
    <property type="term" value="F:zinc ion binding"/>
    <property type="evidence" value="ECO:0007669"/>
    <property type="project" value="UniProtKB-UniRule"/>
</dbReference>
<dbReference type="HAMAP" id="MF_00036_B">
    <property type="entry name" value="Ala_tRNA_synth_B"/>
    <property type="match status" value="1"/>
</dbReference>
<dbReference type="Gene3D" id="3.10.310.40">
    <property type="match status" value="1"/>
</dbReference>
<dbReference type="PANTHER" id="PTHR11777:SF9">
    <property type="entry name" value="ALANINE--TRNA LIGASE, CYTOPLASMIC"/>
    <property type="match status" value="1"/>
</dbReference>
<dbReference type="InterPro" id="IPR012947">
    <property type="entry name" value="tRNA_SAD"/>
</dbReference>
<keyword evidence="2 11" id="KW-0820">tRNA-binding</keyword>
<keyword evidence="8 11" id="KW-0694">RNA-binding</keyword>
<dbReference type="RefSeq" id="WP_157722295.1">
    <property type="nucleotide sequence ID" value="NZ_FLSL01000090.1"/>
</dbReference>
<evidence type="ECO:0000256" key="10">
    <source>
        <dbReference type="ARBA" id="ARBA00023146"/>
    </source>
</evidence>
<dbReference type="Gene3D" id="3.30.930.10">
    <property type="entry name" value="Bira Bifunctional Protein, Domain 2"/>
    <property type="match status" value="1"/>
</dbReference>
<keyword evidence="10 11" id="KW-0030">Aminoacyl-tRNA synthetase</keyword>
<dbReference type="PRINTS" id="PR00980">
    <property type="entry name" value="TRNASYNTHALA"/>
</dbReference>
<evidence type="ECO:0000256" key="1">
    <source>
        <dbReference type="ARBA" id="ARBA00008226"/>
    </source>
</evidence>
<evidence type="ECO:0000256" key="11">
    <source>
        <dbReference type="HAMAP-Rule" id="MF_00036"/>
    </source>
</evidence>
<dbReference type="STRING" id="1561003.Ark11_1193"/>
<gene>
    <name evidence="11 13" type="primary">alaS</name>
    <name evidence="13" type="ORF">Ark11_1193</name>
</gene>
<dbReference type="SMART" id="SM00863">
    <property type="entry name" value="tRNA_SAD"/>
    <property type="match status" value="1"/>
</dbReference>
<evidence type="ECO:0000313" key="13">
    <source>
        <dbReference type="EMBL" id="CUT18003.1"/>
    </source>
</evidence>
<evidence type="ECO:0000313" key="14">
    <source>
        <dbReference type="Proteomes" id="UP000198651"/>
    </source>
</evidence>
<keyword evidence="6 11" id="KW-0862">Zinc</keyword>
<dbReference type="InterPro" id="IPR009000">
    <property type="entry name" value="Transl_B-barrel_sf"/>
</dbReference>
<dbReference type="PATRIC" id="fig|1561003.3.peg.1226"/>
<dbReference type="Gene3D" id="2.40.30.130">
    <property type="match status" value="1"/>
</dbReference>
<name>A0A0S4M2K0_9BURK</name>
<dbReference type="PANTHER" id="PTHR11777">
    <property type="entry name" value="ALANYL-TRNA SYNTHETASE"/>
    <property type="match status" value="1"/>
</dbReference>
<dbReference type="InterPro" id="IPR018164">
    <property type="entry name" value="Ala-tRNA-synth_IIc_N"/>
</dbReference>
<comment type="cofactor">
    <cofactor evidence="11">
        <name>Zn(2+)</name>
        <dbReference type="ChEBI" id="CHEBI:29105"/>
    </cofactor>
    <text evidence="11">Binds 1 zinc ion per subunit.</text>
</comment>
<comment type="catalytic activity">
    <reaction evidence="11">
        <text>tRNA(Ala) + L-alanine + ATP = L-alanyl-tRNA(Ala) + AMP + diphosphate</text>
        <dbReference type="Rhea" id="RHEA:12540"/>
        <dbReference type="Rhea" id="RHEA-COMP:9657"/>
        <dbReference type="Rhea" id="RHEA-COMP:9923"/>
        <dbReference type="ChEBI" id="CHEBI:30616"/>
        <dbReference type="ChEBI" id="CHEBI:33019"/>
        <dbReference type="ChEBI" id="CHEBI:57972"/>
        <dbReference type="ChEBI" id="CHEBI:78442"/>
        <dbReference type="ChEBI" id="CHEBI:78497"/>
        <dbReference type="ChEBI" id="CHEBI:456215"/>
        <dbReference type="EC" id="6.1.1.7"/>
    </reaction>
</comment>
<evidence type="ECO:0000256" key="8">
    <source>
        <dbReference type="ARBA" id="ARBA00022884"/>
    </source>
</evidence>
<dbReference type="Proteomes" id="UP000198651">
    <property type="component" value="Chromosome I"/>
</dbReference>
<feature type="domain" description="Alanyl-transfer RNA synthetases family profile" evidence="12">
    <location>
        <begin position="1"/>
        <end position="707"/>
    </location>
</feature>
<proteinExistence type="inferred from homology"/>
<accession>A0A0S4M2K0</accession>
<comment type="subcellular location">
    <subcellularLocation>
        <location evidence="11">Cytoplasm</location>
    </subcellularLocation>
</comment>
<dbReference type="Pfam" id="PF01411">
    <property type="entry name" value="tRNA-synt_2c"/>
    <property type="match status" value="1"/>
</dbReference>
<dbReference type="Gene3D" id="3.30.54.20">
    <property type="match status" value="1"/>
</dbReference>
<evidence type="ECO:0000256" key="7">
    <source>
        <dbReference type="ARBA" id="ARBA00022840"/>
    </source>
</evidence>
<dbReference type="InterPro" id="IPR018165">
    <property type="entry name" value="Ala-tRNA-synth_IIc_core"/>
</dbReference>
<keyword evidence="14" id="KW-1185">Reference proteome</keyword>
<dbReference type="EMBL" id="LN906597">
    <property type="protein sequence ID" value="CUT18003.1"/>
    <property type="molecule type" value="Genomic_DNA"/>
</dbReference>
<dbReference type="InterPro" id="IPR023033">
    <property type="entry name" value="Ala_tRNA_ligase_euk/bac"/>
</dbReference>
<dbReference type="GO" id="GO:0006419">
    <property type="term" value="P:alanyl-tRNA aminoacylation"/>
    <property type="evidence" value="ECO:0007669"/>
    <property type="project" value="UniProtKB-UniRule"/>
</dbReference>
<comment type="domain">
    <text evidence="11">Consists of three domains; the N-terminal catalytic domain, the editing domain and the C-terminal C-Ala domain. The editing domain removes incorrectly charged amino acids, while the C-Ala domain, along with tRNA(Ala), serves as a bridge to cooperatively bring together the editing and aminoacylation centers thus stimulating deacylation of misacylated tRNAs.</text>
</comment>
<dbReference type="CDD" id="cd00673">
    <property type="entry name" value="AlaRS_core"/>
    <property type="match status" value="1"/>
</dbReference>
<dbReference type="InterPro" id="IPR018162">
    <property type="entry name" value="Ala-tRNA-ligase_IIc_anticod-bd"/>
</dbReference>
<dbReference type="OrthoDB" id="9803884at2"/>
<evidence type="ECO:0000256" key="4">
    <source>
        <dbReference type="ARBA" id="ARBA00022723"/>
    </source>
</evidence>
<dbReference type="SUPFAM" id="SSF50447">
    <property type="entry name" value="Translation proteins"/>
    <property type="match status" value="1"/>
</dbReference>
<evidence type="ECO:0000256" key="5">
    <source>
        <dbReference type="ARBA" id="ARBA00022741"/>
    </source>
</evidence>
<dbReference type="GO" id="GO:0002161">
    <property type="term" value="F:aminoacyl-tRNA deacylase activity"/>
    <property type="evidence" value="ECO:0007669"/>
    <property type="project" value="TreeGrafter"/>
</dbReference>
<reference evidence="14" key="1">
    <citation type="submission" date="2015-11" db="EMBL/GenBank/DDBJ databases">
        <authorList>
            <person name="Seth-Smith H.M.B."/>
        </authorList>
    </citation>
    <scope>NUCLEOTIDE SEQUENCE [LARGE SCALE GENOMIC DNA]</scope>
    <source>
        <strain evidence="14">2013Ark11</strain>
    </source>
</reference>
<feature type="binding site" evidence="11">
    <location>
        <position position="563"/>
    </location>
    <ligand>
        <name>Zn(2+)</name>
        <dbReference type="ChEBI" id="CHEBI:29105"/>
    </ligand>
</feature>
<dbReference type="InterPro" id="IPR045864">
    <property type="entry name" value="aa-tRNA-synth_II/BPL/LPL"/>
</dbReference>
<feature type="binding site" evidence="11">
    <location>
        <position position="668"/>
    </location>
    <ligand>
        <name>Zn(2+)</name>
        <dbReference type="ChEBI" id="CHEBI:29105"/>
    </ligand>
</feature>
<evidence type="ECO:0000256" key="2">
    <source>
        <dbReference type="ARBA" id="ARBA00022555"/>
    </source>
</evidence>
<keyword evidence="5 11" id="KW-0547">Nucleotide-binding</keyword>
<dbReference type="SUPFAM" id="SSF101353">
    <property type="entry name" value="Putative anticodon-binding domain of alanyl-tRNA synthetase (AlaRS)"/>
    <property type="match status" value="1"/>
</dbReference>
<feature type="binding site" evidence="11">
    <location>
        <position position="567"/>
    </location>
    <ligand>
        <name>Zn(2+)</name>
        <dbReference type="ChEBI" id="CHEBI:29105"/>
    </ligand>
</feature>
<dbReference type="FunFam" id="3.30.930.10:FF:000004">
    <property type="entry name" value="Alanine--tRNA ligase"/>
    <property type="match status" value="1"/>
</dbReference>
<dbReference type="InterPro" id="IPR050058">
    <property type="entry name" value="Ala-tRNA_ligase"/>
</dbReference>
<dbReference type="FunFam" id="3.30.980.10:FF:000004">
    <property type="entry name" value="Alanine--tRNA ligase, cytoplasmic"/>
    <property type="match status" value="1"/>
</dbReference>
<dbReference type="EC" id="6.1.1.7" evidence="11"/>
<dbReference type="SUPFAM" id="SSF55681">
    <property type="entry name" value="Class II aaRS and biotin synthetases"/>
    <property type="match status" value="1"/>
</dbReference>
<dbReference type="NCBIfam" id="TIGR00344">
    <property type="entry name" value="alaS"/>
    <property type="match status" value="1"/>
</dbReference>
<dbReference type="GO" id="GO:0045892">
    <property type="term" value="P:negative regulation of DNA-templated transcription"/>
    <property type="evidence" value="ECO:0007669"/>
    <property type="project" value="TreeGrafter"/>
</dbReference>
<organism evidence="13 14">
    <name type="scientific">Candidatus Ichthyocystis hellenicum</name>
    <dbReference type="NCBI Taxonomy" id="1561003"/>
    <lineage>
        <taxon>Bacteria</taxon>
        <taxon>Pseudomonadati</taxon>
        <taxon>Pseudomonadota</taxon>
        <taxon>Betaproteobacteria</taxon>
        <taxon>Burkholderiales</taxon>
        <taxon>Candidatus Ichthyocystis</taxon>
    </lineage>
</organism>
<protein>
    <recommendedName>
        <fullName evidence="11">Alanine--tRNA ligase</fullName>
        <ecNumber evidence="11">6.1.1.7</ecNumber>
    </recommendedName>
    <alternativeName>
        <fullName evidence="11">Alanyl-tRNA synthetase</fullName>
        <shortName evidence="11">AlaRS</shortName>
    </alternativeName>
</protein>
<dbReference type="Pfam" id="PF07973">
    <property type="entry name" value="tRNA_SAD"/>
    <property type="match status" value="1"/>
</dbReference>
<sequence length="882" mass="98278">MKSCDIRSAFIDFFKRNGHTVVPSSSLVPDGDATLLFTNAGMVPFKNVFIGKERLSYDAAVSVQRCLRAGGKHNDLENVGYTFRHHTFFEMLGNFSFGSYFKEDAIFYAWNFLTSVLNLDTSRLWITVYYTDDVAYDVWLHKIGVPEERLVRIGGKDGDPYCSDNFWQMGSTGPCGPCTEIFYDHGSCVAGGPPGSPEADGDRFVEIWNLVFMEFNRTIDGILEPLPRFCVDTGMGLERISAVMQGVTSNYDTDIFRELSSAVQLIIGKDNLYDNVSVRVIADHIRSASFLIADGVLPGNEGRSYVLRRIIRRAVRHGYQLGQYVPFFYKLVSCLVMVMGDAYINLKQQESNISFAIKAEEEKFFETLEHGMNVLEHELSQNIQVISGELAFKLYDTFGFPLDLTEDICRSRNVSVDTEGFDRAMSVQRETSRAHSSFHGNLSMSIGDEISSDFCGYEHIEVSANIVAIYIDNKLSSAISENQEGFVIFDRTPFYPEGGGQVGDCGQWVSEDMSVVFTVSDTRKVSSLAIAHYGIVSRGTCRVGDTLKGEVDNKRRLQIARHHSATHLLHFALRQILGTHIQQRGSHVDEYRLRFDFSHHDSISDFQLVKISDFVNSEVLSSTETKISFMKYQEAIDSGAIGLFSDKYNDTVRVLQIGSSRELCGGIHVHNTGSIGLFAITSESAIASGVRRIEAVAGFSSIKIFQDATQQLKKISKIVNCNPVSVCEGVLRVSEQLLAAQKVVTKLNREMLLQRIRGYKNDCRVYNGVSLFMIHDEDVDKSDARFCVDSLFNDCNNSIIIFVTGKAPSFNLICSIFDSVLLNIDARSLLKDLSSLVSGKGGGRANFVQSSASFPGGVSSFFDAALSWITKRLDDVSCRNLF</sequence>
<dbReference type="SUPFAM" id="SSF55186">
    <property type="entry name" value="ThrRS/AlaRS common domain"/>
    <property type="match status" value="1"/>
</dbReference>
<keyword evidence="11" id="KW-0963">Cytoplasm</keyword>
<evidence type="ECO:0000256" key="6">
    <source>
        <dbReference type="ARBA" id="ARBA00022833"/>
    </source>
</evidence>
<dbReference type="GO" id="GO:0005829">
    <property type="term" value="C:cytosol"/>
    <property type="evidence" value="ECO:0007669"/>
    <property type="project" value="TreeGrafter"/>
</dbReference>